<dbReference type="PANTHER" id="PTHR30204">
    <property type="entry name" value="REDOX-CYCLING DRUG-SENSING TRANSCRIPTIONAL ACTIVATOR SOXR"/>
    <property type="match status" value="1"/>
</dbReference>
<proteinExistence type="predicted"/>
<dbReference type="InterPro" id="IPR015358">
    <property type="entry name" value="Tscrpt_reg_MerR_DNA-bd"/>
</dbReference>
<organism evidence="7 8">
    <name type="scientific">Trinickia violacea</name>
    <dbReference type="NCBI Taxonomy" id="2571746"/>
    <lineage>
        <taxon>Bacteria</taxon>
        <taxon>Pseudomonadati</taxon>
        <taxon>Pseudomonadota</taxon>
        <taxon>Betaproteobacteria</taxon>
        <taxon>Burkholderiales</taxon>
        <taxon>Burkholderiaceae</taxon>
        <taxon>Trinickia</taxon>
    </lineage>
</organism>
<dbReference type="Proteomes" id="UP000298656">
    <property type="component" value="Chromosome 2"/>
</dbReference>
<dbReference type="GO" id="GO:0005737">
    <property type="term" value="C:cytoplasm"/>
    <property type="evidence" value="ECO:0007669"/>
    <property type="project" value="UniProtKB-SubCell"/>
</dbReference>
<dbReference type="RefSeq" id="WP_137337711.1">
    <property type="nucleotide sequence ID" value="NZ_CP040078.1"/>
</dbReference>
<keyword evidence="4" id="KW-0238">DNA-binding</keyword>
<name>A0A4P8J4G9_9BURK</name>
<dbReference type="SUPFAM" id="SSF46955">
    <property type="entry name" value="Putative DNA-binding domain"/>
    <property type="match status" value="1"/>
</dbReference>
<dbReference type="InterPro" id="IPR009061">
    <property type="entry name" value="DNA-bd_dom_put_sf"/>
</dbReference>
<dbReference type="Gene3D" id="1.10.1660.10">
    <property type="match status" value="1"/>
</dbReference>
<keyword evidence="8" id="KW-1185">Reference proteome</keyword>
<reference evidence="7 8" key="1">
    <citation type="submission" date="2019-05" db="EMBL/GenBank/DDBJ databases">
        <title>Burkholderia sp. DHOD12, isolated from subtropical forest soil.</title>
        <authorList>
            <person name="Gao Z.-H."/>
            <person name="Qiu L.-H."/>
        </authorList>
    </citation>
    <scope>NUCLEOTIDE SEQUENCE [LARGE SCALE GENOMIC DNA]</scope>
    <source>
        <strain evidence="7 8">DHOD12</strain>
    </source>
</reference>
<dbReference type="GO" id="GO:0005507">
    <property type="term" value="F:copper ion binding"/>
    <property type="evidence" value="ECO:0007669"/>
    <property type="project" value="InterPro"/>
</dbReference>
<gene>
    <name evidence="7" type="primary">cueR</name>
    <name evidence="7" type="ORF">FAZ95_32200</name>
</gene>
<dbReference type="EMBL" id="CP040078">
    <property type="protein sequence ID" value="QCP54954.1"/>
    <property type="molecule type" value="Genomic_DNA"/>
</dbReference>
<dbReference type="PANTHER" id="PTHR30204:SF94">
    <property type="entry name" value="HEAVY METAL-DEPENDENT TRANSCRIPTIONAL REGULATOR HI_0293-RELATED"/>
    <property type="match status" value="1"/>
</dbReference>
<dbReference type="GO" id="GO:0003700">
    <property type="term" value="F:DNA-binding transcription factor activity"/>
    <property type="evidence" value="ECO:0007669"/>
    <property type="project" value="InterPro"/>
</dbReference>
<accession>A0A4P8J4G9</accession>
<dbReference type="PROSITE" id="PS00552">
    <property type="entry name" value="HTH_MERR_1"/>
    <property type="match status" value="1"/>
</dbReference>
<evidence type="ECO:0000259" key="6">
    <source>
        <dbReference type="PROSITE" id="PS50937"/>
    </source>
</evidence>
<dbReference type="InterPro" id="IPR047057">
    <property type="entry name" value="MerR_fam"/>
</dbReference>
<dbReference type="KEGG" id="tvl:FAZ95_32200"/>
<evidence type="ECO:0000313" key="8">
    <source>
        <dbReference type="Proteomes" id="UP000298656"/>
    </source>
</evidence>
<dbReference type="SMART" id="SM00422">
    <property type="entry name" value="HTH_MERR"/>
    <property type="match status" value="1"/>
</dbReference>
<keyword evidence="3" id="KW-0805">Transcription regulation</keyword>
<comment type="subcellular location">
    <subcellularLocation>
        <location evidence="1">Cytoplasm</location>
    </subcellularLocation>
</comment>
<evidence type="ECO:0000256" key="1">
    <source>
        <dbReference type="ARBA" id="ARBA00004496"/>
    </source>
</evidence>
<sequence length="151" mass="16841">MNIGQAASASGVSAKMIRYYESIDLIQVAGRSEGGYRIYGQDDVHVLRFIHQSRTLGFPIEQIRLLLALWRDQHRASAQVKAIAAQHIAELDTRIAELVEMRDTLAHLARHCAGDQRPSCPILDEIARGDGPKLARRESRKLKTATLQADD</sequence>
<dbReference type="NCBIfam" id="TIGR02044">
    <property type="entry name" value="CueR"/>
    <property type="match status" value="1"/>
</dbReference>
<evidence type="ECO:0000256" key="4">
    <source>
        <dbReference type="ARBA" id="ARBA00023125"/>
    </source>
</evidence>
<protein>
    <submittedName>
        <fullName evidence="7">Cu(I)-responsive transcriptional regulator</fullName>
    </submittedName>
</protein>
<evidence type="ECO:0000256" key="2">
    <source>
        <dbReference type="ARBA" id="ARBA00022490"/>
    </source>
</evidence>
<dbReference type="OrthoDB" id="9808480at2"/>
<dbReference type="PRINTS" id="PR00040">
    <property type="entry name" value="HTHMERR"/>
</dbReference>
<dbReference type="AlphaFoldDB" id="A0A4P8J4G9"/>
<dbReference type="Pfam" id="PF09278">
    <property type="entry name" value="MerR-DNA-bind"/>
    <property type="match status" value="1"/>
</dbReference>
<dbReference type="GO" id="GO:0003677">
    <property type="term" value="F:DNA binding"/>
    <property type="evidence" value="ECO:0007669"/>
    <property type="project" value="UniProtKB-KW"/>
</dbReference>
<dbReference type="GO" id="GO:0045893">
    <property type="term" value="P:positive regulation of DNA-templated transcription"/>
    <property type="evidence" value="ECO:0007669"/>
    <property type="project" value="InterPro"/>
</dbReference>
<dbReference type="InterPro" id="IPR000551">
    <property type="entry name" value="MerR-type_HTH_dom"/>
</dbReference>
<evidence type="ECO:0000256" key="5">
    <source>
        <dbReference type="ARBA" id="ARBA00023163"/>
    </source>
</evidence>
<keyword evidence="2" id="KW-0963">Cytoplasm</keyword>
<keyword evidence="5" id="KW-0804">Transcription</keyword>
<evidence type="ECO:0000256" key="3">
    <source>
        <dbReference type="ARBA" id="ARBA00023015"/>
    </source>
</evidence>
<dbReference type="InterPro" id="IPR011789">
    <property type="entry name" value="CueR"/>
</dbReference>
<dbReference type="CDD" id="cd01108">
    <property type="entry name" value="HTH_CueR"/>
    <property type="match status" value="1"/>
</dbReference>
<dbReference type="Pfam" id="PF00376">
    <property type="entry name" value="MerR"/>
    <property type="match status" value="1"/>
</dbReference>
<feature type="domain" description="HTH merR-type" evidence="6">
    <location>
        <begin position="1"/>
        <end position="69"/>
    </location>
</feature>
<dbReference type="PROSITE" id="PS50937">
    <property type="entry name" value="HTH_MERR_2"/>
    <property type="match status" value="1"/>
</dbReference>
<evidence type="ECO:0000313" key="7">
    <source>
        <dbReference type="EMBL" id="QCP54954.1"/>
    </source>
</evidence>